<dbReference type="PANTHER" id="PTHR23026:SF123">
    <property type="entry name" value="NAD(P)H NITROREDUCTASE RV3131-RELATED"/>
    <property type="match status" value="1"/>
</dbReference>
<accession>A0A1L3GPU6</accession>
<dbReference type="GO" id="GO:0016491">
    <property type="term" value="F:oxidoreductase activity"/>
    <property type="evidence" value="ECO:0007669"/>
    <property type="project" value="InterPro"/>
</dbReference>
<evidence type="ECO:0000313" key="2">
    <source>
        <dbReference type="EMBL" id="APG27944.1"/>
    </source>
</evidence>
<dbReference type="CDD" id="cd02136">
    <property type="entry name" value="PnbA_NfnB-like"/>
    <property type="match status" value="1"/>
</dbReference>
<dbReference type="SUPFAM" id="SSF55469">
    <property type="entry name" value="FMN-dependent nitroreductase-like"/>
    <property type="match status" value="1"/>
</dbReference>
<protein>
    <submittedName>
        <fullName evidence="2">Nitroreductase</fullName>
    </submittedName>
</protein>
<proteinExistence type="predicted"/>
<keyword evidence="3" id="KW-1185">Reference proteome</keyword>
<dbReference type="EMBL" id="CP015519">
    <property type="protein sequence ID" value="APG27944.1"/>
    <property type="molecule type" value="Genomic_DNA"/>
</dbReference>
<dbReference type="OrthoDB" id="9809288at2"/>
<dbReference type="AlphaFoldDB" id="A0A1L3GPU6"/>
<dbReference type="InterPro" id="IPR050627">
    <property type="entry name" value="Nitroreductase/BluB"/>
</dbReference>
<dbReference type="InterPro" id="IPR000415">
    <property type="entry name" value="Nitroreductase-like"/>
</dbReference>
<reference evidence="2 3" key="1">
    <citation type="journal article" date="2017" name="Genome Announc.">
        <title>Complete Genome Sequences of Two Acetylene-Fermenting Pelobacter acetylenicus Strains.</title>
        <authorList>
            <person name="Sutton J.M."/>
            <person name="Baesman S.M."/>
            <person name="Fierst J.L."/>
            <person name="Poret-Peterson A.T."/>
            <person name="Oremland R.S."/>
            <person name="Dunlap D.S."/>
            <person name="Akob D.M."/>
        </authorList>
    </citation>
    <scope>NUCLEOTIDE SEQUENCE [LARGE SCALE GENOMIC DNA]</scope>
    <source>
        <strain evidence="2 3">SFB93</strain>
    </source>
</reference>
<dbReference type="Pfam" id="PF00881">
    <property type="entry name" value="Nitroreductase"/>
    <property type="match status" value="1"/>
</dbReference>
<dbReference type="KEGG" id="pef:A7E78_08905"/>
<dbReference type="Proteomes" id="UP000182517">
    <property type="component" value="Chromosome"/>
</dbReference>
<dbReference type="PANTHER" id="PTHR23026">
    <property type="entry name" value="NADPH NITROREDUCTASE"/>
    <property type="match status" value="1"/>
</dbReference>
<dbReference type="InterPro" id="IPR029479">
    <property type="entry name" value="Nitroreductase"/>
</dbReference>
<dbReference type="STRING" id="1842532.A7E78_08905"/>
<feature type="domain" description="Nitroreductase" evidence="1">
    <location>
        <begin position="8"/>
        <end position="168"/>
    </location>
</feature>
<dbReference type="RefSeq" id="WP_072283907.1">
    <property type="nucleotide sequence ID" value="NZ_CP015519.1"/>
</dbReference>
<sequence>MQVFETLIKSRISCRNFSSQELKQEEIKTLIDAATWVPSGSNNQPWHFVVITGQDKLRSYSDAAKTAWLATLEDNPHMHQYEEYIRDPDYNIFYNAPALVIVYGNRESYWHVYDCSMVAYNLHLLAEEKGLGCCWIGFAHNILAEPAVKRGLGVPEQYELVAPVILGHPAQARSSESNPNPRKNFYINWL</sequence>
<dbReference type="Gene3D" id="3.40.109.10">
    <property type="entry name" value="NADH Oxidase"/>
    <property type="match status" value="1"/>
</dbReference>
<organism evidence="2 3">
    <name type="scientific">Syntrophotalea acetylenivorans</name>
    <dbReference type="NCBI Taxonomy" id="1842532"/>
    <lineage>
        <taxon>Bacteria</taxon>
        <taxon>Pseudomonadati</taxon>
        <taxon>Thermodesulfobacteriota</taxon>
        <taxon>Desulfuromonadia</taxon>
        <taxon>Desulfuromonadales</taxon>
        <taxon>Syntrophotaleaceae</taxon>
        <taxon>Syntrophotalea</taxon>
    </lineage>
</organism>
<evidence type="ECO:0000259" key="1">
    <source>
        <dbReference type="Pfam" id="PF00881"/>
    </source>
</evidence>
<evidence type="ECO:0000313" key="3">
    <source>
        <dbReference type="Proteomes" id="UP000182517"/>
    </source>
</evidence>
<gene>
    <name evidence="2" type="ORF">A7E78_08905</name>
</gene>
<name>A0A1L3GPU6_9BACT</name>